<dbReference type="InterPro" id="IPR011990">
    <property type="entry name" value="TPR-like_helical_dom_sf"/>
</dbReference>
<feature type="compositionally biased region" description="Low complexity" evidence="2">
    <location>
        <begin position="814"/>
        <end position="831"/>
    </location>
</feature>
<feature type="region of interest" description="Disordered" evidence="2">
    <location>
        <begin position="844"/>
        <end position="885"/>
    </location>
</feature>
<evidence type="ECO:0000259" key="4">
    <source>
        <dbReference type="PROSITE" id="PS51782"/>
    </source>
</evidence>
<feature type="region of interest" description="Disordered" evidence="2">
    <location>
        <begin position="905"/>
        <end position="936"/>
    </location>
</feature>
<feature type="transmembrane region" description="Helical" evidence="3">
    <location>
        <begin position="106"/>
        <end position="126"/>
    </location>
</feature>
<name>A0ABV4SV76_9ACTN</name>
<dbReference type="RefSeq" id="WP_372566149.1">
    <property type="nucleotide sequence ID" value="NZ_JBGOSP010000033.1"/>
</dbReference>
<feature type="compositionally biased region" description="Pro residues" evidence="2">
    <location>
        <begin position="908"/>
        <end position="919"/>
    </location>
</feature>
<dbReference type="Gene3D" id="1.25.40.10">
    <property type="entry name" value="Tetratricopeptide repeat domain"/>
    <property type="match status" value="1"/>
</dbReference>
<dbReference type="PANTHER" id="PTHR34700:SF4">
    <property type="entry name" value="PHAGE-LIKE ELEMENT PBSX PROTEIN XKDP"/>
    <property type="match status" value="1"/>
</dbReference>
<keyword evidence="1" id="KW-0902">Two-component regulatory system</keyword>
<feature type="region of interest" description="Disordered" evidence="2">
    <location>
        <begin position="785"/>
        <end position="831"/>
    </location>
</feature>
<feature type="compositionally biased region" description="Low complexity" evidence="2">
    <location>
        <begin position="333"/>
        <end position="344"/>
    </location>
</feature>
<evidence type="ECO:0000313" key="6">
    <source>
        <dbReference type="Proteomes" id="UP001571476"/>
    </source>
</evidence>
<feature type="region of interest" description="Disordered" evidence="2">
    <location>
        <begin position="224"/>
        <end position="437"/>
    </location>
</feature>
<accession>A0ABV4SV76</accession>
<feature type="domain" description="LysM" evidence="4">
    <location>
        <begin position="255"/>
        <end position="304"/>
    </location>
</feature>
<evidence type="ECO:0000256" key="2">
    <source>
        <dbReference type="SAM" id="MobiDB-lite"/>
    </source>
</evidence>
<feature type="transmembrane region" description="Helical" evidence="3">
    <location>
        <begin position="61"/>
        <end position="86"/>
    </location>
</feature>
<dbReference type="PANTHER" id="PTHR34700">
    <property type="entry name" value="POTASSIUM BINDING PROTEIN KBP"/>
    <property type="match status" value="1"/>
</dbReference>
<comment type="caution">
    <text evidence="5">The sequence shown here is derived from an EMBL/GenBank/DDBJ whole genome shotgun (WGS) entry which is preliminary data.</text>
</comment>
<keyword evidence="3" id="KW-1133">Transmembrane helix</keyword>
<feature type="compositionally biased region" description="Low complexity" evidence="2">
    <location>
        <begin position="355"/>
        <end position="376"/>
    </location>
</feature>
<dbReference type="InterPro" id="IPR005158">
    <property type="entry name" value="BTAD"/>
</dbReference>
<feature type="compositionally biased region" description="Pro residues" evidence="2">
    <location>
        <begin position="864"/>
        <end position="878"/>
    </location>
</feature>
<dbReference type="InterPro" id="IPR018392">
    <property type="entry name" value="LysM"/>
</dbReference>
<dbReference type="InterPro" id="IPR036779">
    <property type="entry name" value="LysM_dom_sf"/>
</dbReference>
<evidence type="ECO:0000313" key="5">
    <source>
        <dbReference type="EMBL" id="MFA3842096.1"/>
    </source>
</evidence>
<dbReference type="SMART" id="SM01043">
    <property type="entry name" value="BTAD"/>
    <property type="match status" value="1"/>
</dbReference>
<protein>
    <submittedName>
        <fullName evidence="5">LysM peptidoglycan-binding domain-containing protein</fullName>
    </submittedName>
</protein>
<evidence type="ECO:0000256" key="3">
    <source>
        <dbReference type="SAM" id="Phobius"/>
    </source>
</evidence>
<dbReference type="Gene3D" id="3.10.350.10">
    <property type="entry name" value="LysM domain"/>
    <property type="match status" value="1"/>
</dbReference>
<keyword evidence="6" id="KW-1185">Reference proteome</keyword>
<dbReference type="SMART" id="SM00257">
    <property type="entry name" value="LysM"/>
    <property type="match status" value="1"/>
</dbReference>
<feature type="compositionally biased region" description="Low complexity" evidence="2">
    <location>
        <begin position="224"/>
        <end position="241"/>
    </location>
</feature>
<gene>
    <name evidence="5" type="ORF">ACEG43_38890</name>
</gene>
<feature type="compositionally biased region" description="Low complexity" evidence="2">
    <location>
        <begin position="920"/>
        <end position="932"/>
    </location>
</feature>
<keyword evidence="3" id="KW-0472">Membrane</keyword>
<evidence type="ECO:0000256" key="1">
    <source>
        <dbReference type="ARBA" id="ARBA00023012"/>
    </source>
</evidence>
<sequence>MAHRIVRWPLALLRLIARLAALAVLAAGVPALLLKVGTLPQRVPSFEEAREALMAPDDGSLLFTTLTVAAWIAWLWLLIPLLVELVAALAHRATPRLPGMITSQRLAAYLLGGLLLASPAAAATAATPAVAATATLDHGSPAPAVADNASRAAAAVTTGGPAKEHHVTDEGVVAYDVAEERLGDGLRWRDIARLNPELHITGPSSSLSAGTTLTLPADATPAAPSVAGAGSGLQAQLASSSRTASEDASEQGSESNYVVRPGDTLWDISEEQQGDPTRYPEIVEANPDVIKDPDLIRPGEQLSIPDQKARLAQQPGEQGFDGQEKEHQGEDGGAAASPSESPRASDGEAGTPDQEATPAPSASSSAKEEGGSSPAAKAPSQDPGVGVPTQAAPTEVPSEAGAQTPSAPRPPSPAGAAPSAGDRHSSAQDAAQGEESGLSVTTMALGAGAFVAAGVLLMLRRRRTVQQRRRRAGRRIAMPQGRAAATERTLRCVDAIEEVDFLDTALRTLAHHCAQAGRPLPALAAVQLGTEGILLHLADTDSADELAAPLPPFTATEDRPQVWWCPADTGDLADAELLGRIDAPYPALVALGDDTREALLLVDLERFGAVHLTGATRLQVLRALGTSLAVSPLSSDLEIAVAGEDSAPGLSLIDPRVTPYTTLADAADVVLTHHGRQYAALSGSDSAGLSAARAADTVDELWPMVVLADLDSCPDPESAEQLAQVLQQEPRTATAIITSGHAPAEEAESVWVLDTDNEAHAVPGTDLQCRLVAFSDEEYADVVESALTSSSQTDVAPEPSPAPVTWAKAEDSPADPAVPAVAEPVPSSRESGSLLARLADLDADAPTSVPAGDPGGGTAAEAEPPSPLPTAPEAPGPAAPQTDATSPSRIVLPATASIPQVKAQLPEPVTPPAPAPQEPTPAGAIPTPGPAGEDTADPLVRVLGPVDVTSARGHIDSNRLTVATELTCWLALRPDGATRHELDEVIAAGGGRVENNTRNGRIREVRRWLGNDAYYPKLNTQPDRKHRLVGVACDWHQFQDLTAQAADRDDVEARALLRRALELVRGRPFTGIPPRRYIWAENLTQDMISAVVDAADDLATRCLDAGDAQGALWAAGRGLDTGREREVLWRHRFEALAQLGAHDDLETAIQQLNQYLLEADLPMERETEKTIRRLDAVRR</sequence>
<organism evidence="5 6">
    <name type="scientific">Streptomyces aureus</name>
    <dbReference type="NCBI Taxonomy" id="193461"/>
    <lineage>
        <taxon>Bacteria</taxon>
        <taxon>Bacillati</taxon>
        <taxon>Actinomycetota</taxon>
        <taxon>Actinomycetes</taxon>
        <taxon>Kitasatosporales</taxon>
        <taxon>Streptomycetaceae</taxon>
        <taxon>Streptomyces</taxon>
    </lineage>
</organism>
<dbReference type="PROSITE" id="PS51782">
    <property type="entry name" value="LYSM"/>
    <property type="match status" value="1"/>
</dbReference>
<dbReference type="CDD" id="cd00118">
    <property type="entry name" value="LysM"/>
    <property type="match status" value="1"/>
</dbReference>
<proteinExistence type="predicted"/>
<reference evidence="5 6" key="1">
    <citation type="submission" date="2024-08" db="EMBL/GenBank/DDBJ databases">
        <title>Genome sequence of Streptomyces aureus CACIA-1.46HGO.</title>
        <authorList>
            <person name="Evangelista-Martinez Z."/>
        </authorList>
    </citation>
    <scope>NUCLEOTIDE SEQUENCE [LARGE SCALE GENOMIC DNA]</scope>
    <source>
        <strain evidence="5 6">CACIA-1.46HGO</strain>
    </source>
</reference>
<dbReference type="Pfam" id="PF01476">
    <property type="entry name" value="LysM"/>
    <property type="match status" value="1"/>
</dbReference>
<dbReference type="EMBL" id="JBGOSP010000033">
    <property type="protein sequence ID" value="MFA3842096.1"/>
    <property type="molecule type" value="Genomic_DNA"/>
</dbReference>
<dbReference type="Proteomes" id="UP001571476">
    <property type="component" value="Unassembled WGS sequence"/>
</dbReference>
<dbReference type="Pfam" id="PF03704">
    <property type="entry name" value="BTAD"/>
    <property type="match status" value="1"/>
</dbReference>
<keyword evidence="3" id="KW-0812">Transmembrane</keyword>
<dbReference type="InterPro" id="IPR052196">
    <property type="entry name" value="Bact_Kbp"/>
</dbReference>
<dbReference type="SUPFAM" id="SSF54106">
    <property type="entry name" value="LysM domain"/>
    <property type="match status" value="1"/>
</dbReference>